<accession>A0ABP7V9P9</accession>
<dbReference type="PANTHER" id="PTHR30373">
    <property type="entry name" value="UPF0603 PROTEIN YGCG"/>
    <property type="match status" value="1"/>
</dbReference>
<reference evidence="3" key="1">
    <citation type="journal article" date="2019" name="Int. J. Syst. Evol. Microbiol.">
        <title>The Global Catalogue of Microorganisms (GCM) 10K type strain sequencing project: providing services to taxonomists for standard genome sequencing and annotation.</title>
        <authorList>
            <consortium name="The Broad Institute Genomics Platform"/>
            <consortium name="The Broad Institute Genome Sequencing Center for Infectious Disease"/>
            <person name="Wu L."/>
            <person name="Ma J."/>
        </authorList>
    </citation>
    <scope>NUCLEOTIDE SEQUENCE [LARGE SCALE GENOMIC DNA]</scope>
    <source>
        <strain evidence="3">JCM 17069</strain>
    </source>
</reference>
<dbReference type="RefSeq" id="WP_344815148.1">
    <property type="nucleotide sequence ID" value="NZ_BAABCT010000001.1"/>
</dbReference>
<name>A0ABP7V9P9_9FLAO</name>
<dbReference type="Gene3D" id="3.10.310.50">
    <property type="match status" value="1"/>
</dbReference>
<dbReference type="PANTHER" id="PTHR30373:SF2">
    <property type="entry name" value="UPF0603 PROTEIN YGCG"/>
    <property type="match status" value="1"/>
</dbReference>
<evidence type="ECO:0000313" key="2">
    <source>
        <dbReference type="EMBL" id="GAA4062634.1"/>
    </source>
</evidence>
<dbReference type="InterPro" id="IPR007621">
    <property type="entry name" value="TPM_dom"/>
</dbReference>
<proteinExistence type="predicted"/>
<organism evidence="2 3">
    <name type="scientific">Flavobacterium cheonanense</name>
    <dbReference type="NCBI Taxonomy" id="706183"/>
    <lineage>
        <taxon>Bacteria</taxon>
        <taxon>Pseudomonadati</taxon>
        <taxon>Bacteroidota</taxon>
        <taxon>Flavobacteriia</taxon>
        <taxon>Flavobacteriales</taxon>
        <taxon>Flavobacteriaceae</taxon>
        <taxon>Flavobacterium</taxon>
    </lineage>
</organism>
<dbReference type="Proteomes" id="UP001500367">
    <property type="component" value="Unassembled WGS sequence"/>
</dbReference>
<keyword evidence="3" id="KW-1185">Reference proteome</keyword>
<dbReference type="Pfam" id="PF04536">
    <property type="entry name" value="TPM_phosphatase"/>
    <property type="match status" value="1"/>
</dbReference>
<protein>
    <recommendedName>
        <fullName evidence="1">TPM domain-containing protein</fullName>
    </recommendedName>
</protein>
<feature type="domain" description="TPM" evidence="1">
    <location>
        <begin position="54"/>
        <end position="177"/>
    </location>
</feature>
<evidence type="ECO:0000259" key="1">
    <source>
        <dbReference type="Pfam" id="PF04536"/>
    </source>
</evidence>
<sequence length="186" mass="21861">MKQIFKYFFLLFFAININAQNIENAEKDSLKIKSIELFREIYWNNIPKPVSWTNDYEDLFSDLEQTKLDSIISKFERETSIEISIVTIDTIKISKEKFDDLTLHMAQTWNIGKVEKDNGILIGISKGYRRIRIQNGNGIEKIVTNDETKEIIENYFIPEFKKGEYYNGTLNGLCEIIRILKDKSEK</sequence>
<gene>
    <name evidence="2" type="ORF">GCM10022389_04000</name>
</gene>
<comment type="caution">
    <text evidence="2">The sequence shown here is derived from an EMBL/GenBank/DDBJ whole genome shotgun (WGS) entry which is preliminary data.</text>
</comment>
<evidence type="ECO:0000313" key="3">
    <source>
        <dbReference type="Proteomes" id="UP001500367"/>
    </source>
</evidence>
<dbReference type="EMBL" id="BAABCT010000001">
    <property type="protein sequence ID" value="GAA4062634.1"/>
    <property type="molecule type" value="Genomic_DNA"/>
</dbReference>